<gene>
    <name evidence="3" type="primary">LOC130499460</name>
</gene>
<dbReference type="PANTHER" id="PTHR47074">
    <property type="entry name" value="BNAC02G40300D PROTEIN"/>
    <property type="match status" value="1"/>
</dbReference>
<organism evidence="2 3">
    <name type="scientific">Raphanus sativus</name>
    <name type="common">Radish</name>
    <name type="synonym">Raphanus raphanistrum var. sativus</name>
    <dbReference type="NCBI Taxonomy" id="3726"/>
    <lineage>
        <taxon>Eukaryota</taxon>
        <taxon>Viridiplantae</taxon>
        <taxon>Streptophyta</taxon>
        <taxon>Embryophyta</taxon>
        <taxon>Tracheophyta</taxon>
        <taxon>Spermatophyta</taxon>
        <taxon>Magnoliopsida</taxon>
        <taxon>eudicotyledons</taxon>
        <taxon>Gunneridae</taxon>
        <taxon>Pentapetalae</taxon>
        <taxon>rosids</taxon>
        <taxon>malvids</taxon>
        <taxon>Brassicales</taxon>
        <taxon>Brassicaceae</taxon>
        <taxon>Brassiceae</taxon>
        <taxon>Raphanus</taxon>
    </lineage>
</organism>
<name>A0A9W3CDP5_RAPSA</name>
<proteinExistence type="predicted"/>
<dbReference type="InterPro" id="IPR052929">
    <property type="entry name" value="RNase_H-like_EbsB-rel"/>
</dbReference>
<dbReference type="KEGG" id="rsz:130499460"/>
<dbReference type="GO" id="GO:0004523">
    <property type="term" value="F:RNA-DNA hybrid ribonuclease activity"/>
    <property type="evidence" value="ECO:0007669"/>
    <property type="project" value="InterPro"/>
</dbReference>
<dbReference type="GO" id="GO:0003676">
    <property type="term" value="F:nucleic acid binding"/>
    <property type="evidence" value="ECO:0007669"/>
    <property type="project" value="InterPro"/>
</dbReference>
<dbReference type="Proteomes" id="UP000504610">
    <property type="component" value="Chromosome 2"/>
</dbReference>
<accession>A0A9W3CDP5</accession>
<reference evidence="2" key="1">
    <citation type="journal article" date="2019" name="Database">
        <title>The radish genome database (RadishGD): an integrated information resource for radish genomics.</title>
        <authorList>
            <person name="Yu H.J."/>
            <person name="Baek S."/>
            <person name="Lee Y.J."/>
            <person name="Cho A."/>
            <person name="Mun J.H."/>
        </authorList>
    </citation>
    <scope>NUCLEOTIDE SEQUENCE [LARGE SCALE GENOMIC DNA]</scope>
    <source>
        <strain evidence="2">cv. WK10039</strain>
    </source>
</reference>
<keyword evidence="2" id="KW-1185">Reference proteome</keyword>
<evidence type="ECO:0000313" key="2">
    <source>
        <dbReference type="Proteomes" id="UP000504610"/>
    </source>
</evidence>
<dbReference type="Pfam" id="PF13456">
    <property type="entry name" value="RVT_3"/>
    <property type="match status" value="1"/>
</dbReference>
<protein>
    <submittedName>
        <fullName evidence="3">Uncharacterized protein LOC130499460</fullName>
    </submittedName>
</protein>
<dbReference type="AlphaFoldDB" id="A0A9W3CDP5"/>
<dbReference type="PANTHER" id="PTHR47074:SF49">
    <property type="entry name" value="POLYNUCLEOTIDYL TRANSFERASE, RIBONUCLEASE H-LIKE SUPERFAMILY PROTEIN"/>
    <property type="match status" value="1"/>
</dbReference>
<evidence type="ECO:0000259" key="1">
    <source>
        <dbReference type="Pfam" id="PF13456"/>
    </source>
</evidence>
<reference evidence="3" key="2">
    <citation type="submission" date="2025-08" db="UniProtKB">
        <authorList>
            <consortium name="RefSeq"/>
        </authorList>
    </citation>
    <scope>IDENTIFICATION</scope>
    <source>
        <tissue evidence="3">Leaf</tissue>
    </source>
</reference>
<sequence length="289" mass="33454">MKLDTRCQICGLEGESVNHVLFTCTLSRQYWAISNFPIPHTGFSESSVYSNIYYILKARDISSIPLEISRAGPWIIWSIWKNRNLHFFEGKITNAPDFSAQVFDEVNHWFIIKTLEKEEKAIDLERKKRILFGWKPPPSHWVKCDIGYAWSPIKKESGASWVVRNKAGKVLLHGRRSFSGITSKTDASLESWIWEIDSLKSLHFDSVIFASEDKDLVAAVSTPSAWPSLKFYSEQVCLRLHNFLNWHVQFQQRSDIKGAHLIANSVVKEDRFQSYIATGFPRWLSHLYQ</sequence>
<dbReference type="GeneID" id="130499460"/>
<dbReference type="OrthoDB" id="1111331at2759"/>
<evidence type="ECO:0000313" key="3">
    <source>
        <dbReference type="RefSeq" id="XP_056849528.1"/>
    </source>
</evidence>
<dbReference type="RefSeq" id="XP_056849528.1">
    <property type="nucleotide sequence ID" value="XM_056993548.1"/>
</dbReference>
<dbReference type="InterPro" id="IPR002156">
    <property type="entry name" value="RNaseH_domain"/>
</dbReference>
<feature type="domain" description="RNase H type-1" evidence="1">
    <location>
        <begin position="154"/>
        <end position="265"/>
    </location>
</feature>